<dbReference type="InterPro" id="IPR037159">
    <property type="entry name" value="RNA_POL_N_sf"/>
</dbReference>
<evidence type="ECO:0000256" key="11">
    <source>
        <dbReference type="RuleBase" id="RU003805"/>
    </source>
</evidence>
<dbReference type="Proteomes" id="UP000028045">
    <property type="component" value="Unassembled WGS sequence"/>
</dbReference>
<accession>A0A084ALW4</accession>
<protein>
    <recommendedName>
        <fullName evidence="11">DNA-directed RNA polymerase</fullName>
        <ecNumber evidence="11">2.7.7.6</ecNumber>
    </recommendedName>
</protein>
<gene>
    <name evidence="14" type="ORF">S7711_02756</name>
</gene>
<evidence type="ECO:0000256" key="2">
    <source>
        <dbReference type="ARBA" id="ARBA00004173"/>
    </source>
</evidence>
<evidence type="ECO:0000256" key="7">
    <source>
        <dbReference type="ARBA" id="ARBA00022946"/>
    </source>
</evidence>
<dbReference type="GO" id="GO:0034245">
    <property type="term" value="C:mitochondrial DNA-directed RNA polymerase complex"/>
    <property type="evidence" value="ECO:0007669"/>
    <property type="project" value="TreeGrafter"/>
</dbReference>
<dbReference type="Gene3D" id="1.10.150.20">
    <property type="entry name" value="5' to 3' exonuclease, C-terminal subdomain"/>
    <property type="match status" value="1"/>
</dbReference>
<dbReference type="SMART" id="SM01311">
    <property type="entry name" value="RPOL_N"/>
    <property type="match status" value="1"/>
</dbReference>
<feature type="region of interest" description="Disordered" evidence="12">
    <location>
        <begin position="1326"/>
        <end position="1347"/>
    </location>
</feature>
<dbReference type="GO" id="GO:0006390">
    <property type="term" value="P:mitochondrial transcription"/>
    <property type="evidence" value="ECO:0007669"/>
    <property type="project" value="TreeGrafter"/>
</dbReference>
<evidence type="ECO:0000256" key="10">
    <source>
        <dbReference type="ARBA" id="ARBA00048552"/>
    </source>
</evidence>
<dbReference type="EMBL" id="KL648661">
    <property type="protein sequence ID" value="KEY66293.1"/>
    <property type="molecule type" value="Genomic_DNA"/>
</dbReference>
<evidence type="ECO:0000256" key="6">
    <source>
        <dbReference type="ARBA" id="ARBA00022695"/>
    </source>
</evidence>
<keyword evidence="6 11" id="KW-0548">Nucleotidyltransferase</keyword>
<reference evidence="14 15" key="1">
    <citation type="journal article" date="2014" name="BMC Genomics">
        <title>Comparative genome sequencing reveals chemotype-specific gene clusters in the toxigenic black mold Stachybotrys.</title>
        <authorList>
            <person name="Semeiks J."/>
            <person name="Borek D."/>
            <person name="Otwinowski Z."/>
            <person name="Grishin N.V."/>
        </authorList>
    </citation>
    <scope>NUCLEOTIDE SEQUENCE [LARGE SCALE GENOMIC DNA]</scope>
    <source>
        <strain evidence="15">CBS 109288 / IBT 7711</strain>
    </source>
</reference>
<proteinExistence type="inferred from homology"/>
<keyword evidence="4 11" id="KW-0240">DNA-directed RNA polymerase</keyword>
<keyword evidence="5 11" id="KW-0808">Transferase</keyword>
<dbReference type="FunFam" id="1.10.287.280:FF:000001">
    <property type="entry name" value="DNA-directed RNA polymerase"/>
    <property type="match status" value="1"/>
</dbReference>
<comment type="catalytic activity">
    <reaction evidence="10 11">
        <text>RNA(n) + a ribonucleoside 5'-triphosphate = RNA(n+1) + diphosphate</text>
        <dbReference type="Rhea" id="RHEA:21248"/>
        <dbReference type="Rhea" id="RHEA-COMP:14527"/>
        <dbReference type="Rhea" id="RHEA-COMP:17342"/>
        <dbReference type="ChEBI" id="CHEBI:33019"/>
        <dbReference type="ChEBI" id="CHEBI:61557"/>
        <dbReference type="ChEBI" id="CHEBI:140395"/>
        <dbReference type="EC" id="2.7.7.6"/>
    </reaction>
</comment>
<name>A0A084ALW4_STACB</name>
<dbReference type="OrthoDB" id="276422at2759"/>
<comment type="subcellular location">
    <subcellularLocation>
        <location evidence="2">Mitochondrion</location>
    </subcellularLocation>
</comment>
<dbReference type="InterPro" id="IPR046950">
    <property type="entry name" value="DNA-dir_Rpol_C_phage-type"/>
</dbReference>
<comment type="similarity">
    <text evidence="3 11">Belongs to the phage and mitochondrial RNA polymerase family.</text>
</comment>
<dbReference type="FunFam" id="1.10.150.20:FF:000041">
    <property type="entry name" value="DNA-directed RNA polymerase"/>
    <property type="match status" value="1"/>
</dbReference>
<evidence type="ECO:0000256" key="1">
    <source>
        <dbReference type="ARBA" id="ARBA00004026"/>
    </source>
</evidence>
<dbReference type="GO" id="GO:0001018">
    <property type="term" value="F:mitochondrial promoter sequence-specific DNA binding"/>
    <property type="evidence" value="ECO:0007669"/>
    <property type="project" value="TreeGrafter"/>
</dbReference>
<dbReference type="PANTHER" id="PTHR10102:SF0">
    <property type="entry name" value="DNA-DIRECTED RNA POLYMERASE, MITOCHONDRIAL"/>
    <property type="match status" value="1"/>
</dbReference>
<feature type="domain" description="DNA-directed RNA polymerase N-terminal" evidence="13">
    <location>
        <begin position="357"/>
        <end position="683"/>
    </location>
</feature>
<keyword evidence="9 11" id="KW-0804">Transcription</keyword>
<dbReference type="PROSITE" id="PS00900">
    <property type="entry name" value="RNA_POL_PHAGE_1"/>
    <property type="match status" value="1"/>
</dbReference>
<keyword evidence="7" id="KW-0809">Transit peptide</keyword>
<evidence type="ECO:0000256" key="12">
    <source>
        <dbReference type="SAM" id="MobiDB-lite"/>
    </source>
</evidence>
<organism evidence="14 15">
    <name type="scientific">Stachybotrys chartarum (strain CBS 109288 / IBT 7711)</name>
    <name type="common">Toxic black mold</name>
    <name type="synonym">Stilbospora chartarum</name>
    <dbReference type="NCBI Taxonomy" id="1280523"/>
    <lineage>
        <taxon>Eukaryota</taxon>
        <taxon>Fungi</taxon>
        <taxon>Dikarya</taxon>
        <taxon>Ascomycota</taxon>
        <taxon>Pezizomycotina</taxon>
        <taxon>Sordariomycetes</taxon>
        <taxon>Hypocreomycetidae</taxon>
        <taxon>Hypocreales</taxon>
        <taxon>Stachybotryaceae</taxon>
        <taxon>Stachybotrys</taxon>
    </lineage>
</organism>
<keyword evidence="15" id="KW-1185">Reference proteome</keyword>
<comment type="function">
    <text evidence="1 11">DNA-dependent RNA polymerase catalyzes the transcription of DNA into RNA using the four ribonucleoside triphosphates as substrates.</text>
</comment>
<dbReference type="Gene3D" id="1.10.287.280">
    <property type="match status" value="1"/>
</dbReference>
<evidence type="ECO:0000256" key="9">
    <source>
        <dbReference type="ARBA" id="ARBA00023163"/>
    </source>
</evidence>
<evidence type="ECO:0000313" key="15">
    <source>
        <dbReference type="Proteomes" id="UP000028045"/>
    </source>
</evidence>
<dbReference type="GO" id="GO:0003899">
    <property type="term" value="F:DNA-directed RNA polymerase activity"/>
    <property type="evidence" value="ECO:0007669"/>
    <property type="project" value="UniProtKB-EC"/>
</dbReference>
<dbReference type="InterPro" id="IPR029262">
    <property type="entry name" value="RPOL_N"/>
</dbReference>
<dbReference type="Gene3D" id="1.10.287.260">
    <property type="match status" value="1"/>
</dbReference>
<dbReference type="SUPFAM" id="SSF56672">
    <property type="entry name" value="DNA/RNA polymerases"/>
    <property type="match status" value="1"/>
</dbReference>
<keyword evidence="8" id="KW-0496">Mitochondrion</keyword>
<dbReference type="InterPro" id="IPR043502">
    <property type="entry name" value="DNA/RNA_pol_sf"/>
</dbReference>
<dbReference type="InterPro" id="IPR024075">
    <property type="entry name" value="DNA-dir_RNA_pol_helix_hairp_sf"/>
</dbReference>
<evidence type="ECO:0000256" key="8">
    <source>
        <dbReference type="ARBA" id="ARBA00023128"/>
    </source>
</evidence>
<dbReference type="EC" id="2.7.7.6" evidence="11"/>
<dbReference type="Pfam" id="PF00940">
    <property type="entry name" value="RNA_pol"/>
    <property type="match status" value="1"/>
</dbReference>
<evidence type="ECO:0000313" key="14">
    <source>
        <dbReference type="EMBL" id="KEY66293.1"/>
    </source>
</evidence>
<evidence type="ECO:0000259" key="13">
    <source>
        <dbReference type="SMART" id="SM01311"/>
    </source>
</evidence>
<dbReference type="PROSITE" id="PS00489">
    <property type="entry name" value="RNA_POL_PHAGE_2"/>
    <property type="match status" value="1"/>
</dbReference>
<dbReference type="InterPro" id="IPR002092">
    <property type="entry name" value="DNA-dir_Rpol_phage-type"/>
</dbReference>
<dbReference type="PANTHER" id="PTHR10102">
    <property type="entry name" value="DNA-DIRECTED RNA POLYMERASE, MITOCHONDRIAL"/>
    <property type="match status" value="1"/>
</dbReference>
<evidence type="ECO:0000256" key="5">
    <source>
        <dbReference type="ARBA" id="ARBA00022679"/>
    </source>
</evidence>
<evidence type="ECO:0000256" key="3">
    <source>
        <dbReference type="ARBA" id="ARBA00009493"/>
    </source>
</evidence>
<sequence length="1419" mass="158198">MLSQHARNGLPLRRVASLGGTRQSAGWLTLHATKCTAVRRYVVPRLLRPQRRSGALESRIGYNAHERNLATAVDDFKFGAAPYNDLTSTPMPPFQSSSSYSYLRAFDPSSAINIAPPVGGPKAFTKINQYGIPGDTEDMLPIFDACLRVGKLDRAALVLKRLNSIATLSGEERILLNNQYLRASLDQMRTSPDRGQAEQLHKWYELQIRNANLPQTAETVACMLKASLLSERGDRLTRLVKRYMSMAPAEAGLRVLSMADILSDQDLAVITEICPRYNFVEELEYPDVDATESKEMSSIPASELTDIDPASLPTSAAEITPTQQRGHGLETLRRGLSLLRELEEHDVSKLSEADRRGLQVQLERDAIDSALWAWRQDMANMQKAGINPAIGSASLSQQVAMWLNEMETALRKEFQAIDEADKKATKSKRDKDRCLYGPFLQQSDPARLAAVTILSILSLGTLNGADKGIVVSRIIINIGKVVQEDIEAQRKTLMAKDREKMRRKVSFSQMPTDTLSNPAETAKKIVPESDVAASQIEEGVRRTWTVQLQSHVGAILLKTLIDSARVRVTRRHPTTNELIAQDQPAFTQMQQPRRGKKVGTIHFNTHLVEKLKREPVGDHLAKHLPMLVQPKPWKSYNSGGFLHSKTSLVRIKTGDVEQKLYSKEAIKRGDMDQVLKALDVLGKTSWKINKNTLNVMIEAWNSGEAIANFPPLTPDSPLPAEPDSSADPNVRRQWARQVKAIQNVRSGYHSQRCYMNLQLEIARAFRNQTLYFPHNVDYRGRAYPMPTYLNHMGADHTRAILLFAEGRELGARGLRWLKIHLANLYGLDKANFDDREAFATDNMSNIIDSATNPLNGKRWWLEAEDPWQCLSACFELKAAHELPDPTKYRSHLPVHQDGTCNGLQHYAALGGDSWGAKQVNLEPAEKPADVYTAVANLVKEAIVKDAAAGHRFAQVLEGKITRKVVKQTVMTNVYGVTFQGAKKQVCKQIDALYGDLGKQCDSSNILLSTYVAKHIFTALATMFRGAHDIQYWLGEVGGRVCRALTPAQIQQIAEGYPEEGSKASKAKSIKNAYSELMQQFCSTVVWTTPLRMPVAQPYRKPNVKEVKTCLQSLNFVVSDQTNPVNRKKQLQGFPPNFIHSLDASHMLLSALKCDELGLSFAAVHDSFWTHASDVDQMSEVLRDAFIQIHEEDVVGRLASEFEARHKGSIYLAHINPDSPVALKIKALRQNSKLSPKEELLLEHKRLNLMMSGNPWDLEAAKKIITPASVYEEMKALEEDLMTREELEGMGLGVLPSTSTNARDTTENEALAEDATLEAGDEMMAEEAMDGDLSEEVDGESAGLDDTESSVLSDAGQWSKALNTDEGFEVQLRTRENKPRAPRPNGRASLPVWLPLTIPPVPQKGDFNVSRLRESKYFFS</sequence>
<dbReference type="Gene3D" id="1.10.1320.10">
    <property type="entry name" value="DNA-directed RNA polymerase, N-terminal domain"/>
    <property type="match status" value="1"/>
</dbReference>
<evidence type="ECO:0000256" key="4">
    <source>
        <dbReference type="ARBA" id="ARBA00022478"/>
    </source>
</evidence>
<dbReference type="Pfam" id="PF14700">
    <property type="entry name" value="RPOL_N"/>
    <property type="match status" value="1"/>
</dbReference>
<dbReference type="HOGENOM" id="CLU_003364_1_0_1"/>